<dbReference type="EMBL" id="JAGGLI010000015">
    <property type="protein sequence ID" value="MBP2027757.1"/>
    <property type="molecule type" value="Genomic_DNA"/>
</dbReference>
<keyword evidence="3" id="KW-0406">Ion transport</keyword>
<dbReference type="Pfam" id="PF01991">
    <property type="entry name" value="vATP-synt_E"/>
    <property type="match status" value="1"/>
</dbReference>
<dbReference type="InterPro" id="IPR038495">
    <property type="entry name" value="ATPase_E_C"/>
</dbReference>
<comment type="caution">
    <text evidence="5">The sequence shown here is derived from an EMBL/GenBank/DDBJ whole genome shotgun (WGS) entry which is preliminary data.</text>
</comment>
<evidence type="ECO:0000313" key="5">
    <source>
        <dbReference type="EMBL" id="MBP2027757.1"/>
    </source>
</evidence>
<evidence type="ECO:0000313" key="6">
    <source>
        <dbReference type="Proteomes" id="UP001314903"/>
    </source>
</evidence>
<dbReference type="InterPro" id="IPR002842">
    <property type="entry name" value="ATPase_V1_Esu"/>
</dbReference>
<dbReference type="Proteomes" id="UP001314903">
    <property type="component" value="Unassembled WGS sequence"/>
</dbReference>
<feature type="coiled-coil region" evidence="4">
    <location>
        <begin position="28"/>
        <end position="77"/>
    </location>
</feature>
<comment type="similarity">
    <text evidence="1">Belongs to the V-ATPase E subunit family.</text>
</comment>
<dbReference type="Gene3D" id="3.30.2320.30">
    <property type="entry name" value="ATP synthase, E subunit, C-terminal"/>
    <property type="match status" value="1"/>
</dbReference>
<sequence length="207" mass="24210">MVTLEEKISLFKKMVDDKVQKEINEKLYQKETEINMEVEKEKAELSLKADREKKIVIDRLKKEKSEAVSSMIQKEKRNFLRLNEEILEDIITKVEDKIKDFMDEGDYAEYLKRVLRSSIGSFDKESQLIVYIPPVGFSKGKKALEEELRGLGFQNFIFKEGQIADIGGFILENREKGIRVNRTFAEALHIKRDEIGQILSDYIRRGE</sequence>
<dbReference type="SUPFAM" id="SSF160527">
    <property type="entry name" value="V-type ATPase subunit E-like"/>
    <property type="match status" value="1"/>
</dbReference>
<gene>
    <name evidence="5" type="ORF">J2Z35_001555</name>
</gene>
<organism evidence="5 6">
    <name type="scientific">Acetoanaerobium pronyense</name>
    <dbReference type="NCBI Taxonomy" id="1482736"/>
    <lineage>
        <taxon>Bacteria</taxon>
        <taxon>Bacillati</taxon>
        <taxon>Bacillota</taxon>
        <taxon>Clostridia</taxon>
        <taxon>Peptostreptococcales</taxon>
        <taxon>Filifactoraceae</taxon>
        <taxon>Acetoanaerobium</taxon>
    </lineage>
</organism>
<proteinExistence type="inferred from homology"/>
<evidence type="ECO:0000256" key="2">
    <source>
        <dbReference type="ARBA" id="ARBA00022448"/>
    </source>
</evidence>
<accession>A0ABS4KJ04</accession>
<dbReference type="RefSeq" id="WP_209660819.1">
    <property type="nucleotide sequence ID" value="NZ_JAGGLI010000015.1"/>
</dbReference>
<evidence type="ECO:0000256" key="4">
    <source>
        <dbReference type="SAM" id="Coils"/>
    </source>
</evidence>
<reference evidence="5 6" key="1">
    <citation type="submission" date="2021-03" db="EMBL/GenBank/DDBJ databases">
        <title>Genomic Encyclopedia of Type Strains, Phase IV (KMG-IV): sequencing the most valuable type-strain genomes for metagenomic binning, comparative biology and taxonomic classification.</title>
        <authorList>
            <person name="Goeker M."/>
        </authorList>
    </citation>
    <scope>NUCLEOTIDE SEQUENCE [LARGE SCALE GENOMIC DNA]</scope>
    <source>
        <strain evidence="5 6">DSM 27512</strain>
    </source>
</reference>
<evidence type="ECO:0000256" key="1">
    <source>
        <dbReference type="ARBA" id="ARBA00005901"/>
    </source>
</evidence>
<evidence type="ECO:0000256" key="3">
    <source>
        <dbReference type="ARBA" id="ARBA00023065"/>
    </source>
</evidence>
<keyword evidence="6" id="KW-1185">Reference proteome</keyword>
<protein>
    <submittedName>
        <fullName evidence="5">V/A-type H+-transporting ATPase subunit E</fullName>
    </submittedName>
</protein>
<keyword evidence="4" id="KW-0175">Coiled coil</keyword>
<name>A0ABS4KJ04_9FIRM</name>
<keyword evidence="2" id="KW-0813">Transport</keyword>